<dbReference type="EMBL" id="QGDL01000003">
    <property type="protein sequence ID" value="PWJ30636.1"/>
    <property type="molecule type" value="Genomic_DNA"/>
</dbReference>
<dbReference type="InterPro" id="IPR021338">
    <property type="entry name" value="DUF2953"/>
</dbReference>
<gene>
    <name evidence="2" type="ORF">A8806_10340</name>
</gene>
<accession>A0A2Y9C4N6</accession>
<dbReference type="Proteomes" id="UP000245845">
    <property type="component" value="Unassembled WGS sequence"/>
</dbReference>
<protein>
    <recommendedName>
        <fullName evidence="4">DUF2953 family protein</fullName>
    </recommendedName>
</protein>
<comment type="caution">
    <text evidence="2">The sequence shown here is derived from an EMBL/GenBank/DDBJ whole genome shotgun (WGS) entry which is preliminary data.</text>
</comment>
<proteinExistence type="predicted"/>
<feature type="region of interest" description="Disordered" evidence="1">
    <location>
        <begin position="78"/>
        <end position="123"/>
    </location>
</feature>
<name>A0A2Y9C4N6_9FIRM</name>
<evidence type="ECO:0000313" key="2">
    <source>
        <dbReference type="EMBL" id="PWJ30636.1"/>
    </source>
</evidence>
<reference evidence="2 3" key="1">
    <citation type="submission" date="2018-05" db="EMBL/GenBank/DDBJ databases">
        <title>The Hungate 1000. A catalogue of reference genomes from the rumen microbiome.</title>
        <authorList>
            <person name="Kelly W."/>
        </authorList>
    </citation>
    <scope>NUCLEOTIDE SEQUENCE [LARGE SCALE GENOMIC DNA]</scope>
    <source>
        <strain evidence="2 3">NLAE-zl-C242</strain>
    </source>
</reference>
<dbReference type="AlphaFoldDB" id="A0A2Y9C4N6"/>
<evidence type="ECO:0008006" key="4">
    <source>
        <dbReference type="Google" id="ProtNLM"/>
    </source>
</evidence>
<evidence type="ECO:0000313" key="3">
    <source>
        <dbReference type="Proteomes" id="UP000245845"/>
    </source>
</evidence>
<keyword evidence="3" id="KW-1185">Reference proteome</keyword>
<feature type="compositionally biased region" description="Basic and acidic residues" evidence="1">
    <location>
        <begin position="99"/>
        <end position="123"/>
    </location>
</feature>
<dbReference type="Pfam" id="PF11167">
    <property type="entry name" value="DUF2953"/>
    <property type="match status" value="1"/>
</dbReference>
<sequence>MLAILGLIVLLLCVVFFVPLCYRADGSCKGTFDSLYGKIRFSWLWHLVSGIAVYEEGKLSWTVRIAWKKMSSEEPVQESVLDELEVPGENMRQGEPAQEEIKQEPGREKEPDKEKEPGEFESDAKRLEKLMQEEVKQIPFPEPEEKEEEKGPGLFSRIGNLFRGFTEKVKKLYEKLKYTFLKICDTMKTTSDKKDKLILFITDEVHKSALGAVLVEVRRLLRFLKPKKLKADVHFGFEDPYYTGQVLAVLSVIYPFLGDHVDIEPDFEQKVLEGSIMISGKVRVLYMIIMLWNLVWNKNVRTTIKHIRKFEL</sequence>
<evidence type="ECO:0000256" key="1">
    <source>
        <dbReference type="SAM" id="MobiDB-lite"/>
    </source>
</evidence>
<organism evidence="2 3">
    <name type="scientific">Faecalicatena orotica</name>
    <dbReference type="NCBI Taxonomy" id="1544"/>
    <lineage>
        <taxon>Bacteria</taxon>
        <taxon>Bacillati</taxon>
        <taxon>Bacillota</taxon>
        <taxon>Clostridia</taxon>
        <taxon>Lachnospirales</taxon>
        <taxon>Lachnospiraceae</taxon>
        <taxon>Faecalicatena</taxon>
    </lineage>
</organism>